<dbReference type="InterPro" id="IPR042099">
    <property type="entry name" value="ANL_N_sf"/>
</dbReference>
<organism evidence="3 4">
    <name type="scientific">Chryseobacterium nematophagum</name>
    <dbReference type="NCBI Taxonomy" id="2305228"/>
    <lineage>
        <taxon>Bacteria</taxon>
        <taxon>Pseudomonadati</taxon>
        <taxon>Bacteroidota</taxon>
        <taxon>Flavobacteriia</taxon>
        <taxon>Flavobacteriales</taxon>
        <taxon>Weeksellaceae</taxon>
        <taxon>Chryseobacterium group</taxon>
        <taxon>Chryseobacterium</taxon>
    </lineage>
</organism>
<reference evidence="3 4" key="1">
    <citation type="submission" date="2018-08" db="EMBL/GenBank/DDBJ databases">
        <title>Chryseobacterium nematophagum: a novel matrix digesting pathogen of nematodes.</title>
        <authorList>
            <person name="Page A."/>
            <person name="Roberts M."/>
            <person name="Felix M.-A."/>
            <person name="Weir W."/>
        </authorList>
    </citation>
    <scope>NUCLEOTIDE SEQUENCE [LARGE SCALE GENOMIC DNA]</scope>
    <source>
        <strain evidence="3 4">JUb275</strain>
    </source>
</reference>
<dbReference type="PANTHER" id="PTHR45527:SF1">
    <property type="entry name" value="FATTY ACID SYNTHASE"/>
    <property type="match status" value="1"/>
</dbReference>
<dbReference type="Proteomes" id="UP000267524">
    <property type="component" value="Unassembled WGS sequence"/>
</dbReference>
<proteinExistence type="predicted"/>
<dbReference type="PANTHER" id="PTHR45527">
    <property type="entry name" value="NONRIBOSOMAL PEPTIDE SYNTHETASE"/>
    <property type="match status" value="1"/>
</dbReference>
<dbReference type="EMBL" id="QWIV01000011">
    <property type="protein sequence ID" value="RMZ60271.1"/>
    <property type="molecule type" value="Genomic_DNA"/>
</dbReference>
<dbReference type="GO" id="GO:0005737">
    <property type="term" value="C:cytoplasm"/>
    <property type="evidence" value="ECO:0007669"/>
    <property type="project" value="TreeGrafter"/>
</dbReference>
<dbReference type="Gene3D" id="3.40.50.12780">
    <property type="entry name" value="N-terminal domain of ligase-like"/>
    <property type="match status" value="1"/>
</dbReference>
<dbReference type="Gene3D" id="3.30.559.30">
    <property type="entry name" value="Nonribosomal peptide synthetase, condensation domain"/>
    <property type="match status" value="1"/>
</dbReference>
<protein>
    <recommendedName>
        <fullName evidence="5">Condensation domain-containing protein</fullName>
    </recommendedName>
</protein>
<feature type="domain" description="AMP-dependent synthetase/ligase" evidence="1">
    <location>
        <begin position="224"/>
        <end position="279"/>
    </location>
</feature>
<dbReference type="SUPFAM" id="SSF52777">
    <property type="entry name" value="CoA-dependent acyltransferases"/>
    <property type="match status" value="1"/>
</dbReference>
<keyword evidence="4" id="KW-1185">Reference proteome</keyword>
<dbReference type="Pfam" id="PF00668">
    <property type="entry name" value="Condensation"/>
    <property type="match status" value="1"/>
</dbReference>
<evidence type="ECO:0000313" key="4">
    <source>
        <dbReference type="Proteomes" id="UP000267524"/>
    </source>
</evidence>
<dbReference type="InterPro" id="IPR023213">
    <property type="entry name" value="CAT-like_dom_sf"/>
</dbReference>
<dbReference type="InterPro" id="IPR000873">
    <property type="entry name" value="AMP-dep_synth/lig_dom"/>
</dbReference>
<comment type="caution">
    <text evidence="3">The sequence shown here is derived from an EMBL/GenBank/DDBJ whole genome shotgun (WGS) entry which is preliminary data.</text>
</comment>
<name>A0A3M7LC51_9FLAO</name>
<dbReference type="SUPFAM" id="SSF56801">
    <property type="entry name" value="Acetyl-CoA synthetase-like"/>
    <property type="match status" value="1"/>
</dbReference>
<dbReference type="GO" id="GO:0031177">
    <property type="term" value="F:phosphopantetheine binding"/>
    <property type="evidence" value="ECO:0007669"/>
    <property type="project" value="TreeGrafter"/>
</dbReference>
<dbReference type="Pfam" id="PF00501">
    <property type="entry name" value="AMP-binding"/>
    <property type="match status" value="1"/>
</dbReference>
<evidence type="ECO:0000259" key="1">
    <source>
        <dbReference type="Pfam" id="PF00501"/>
    </source>
</evidence>
<dbReference type="InterPro" id="IPR001242">
    <property type="entry name" value="Condensation_dom"/>
</dbReference>
<accession>A0A3M7LC51</accession>
<evidence type="ECO:0008006" key="5">
    <source>
        <dbReference type="Google" id="ProtNLM"/>
    </source>
</evidence>
<dbReference type="Gene3D" id="3.30.559.10">
    <property type="entry name" value="Chloramphenicol acetyltransferase-like domain"/>
    <property type="match status" value="1"/>
</dbReference>
<feature type="domain" description="Condensation" evidence="2">
    <location>
        <begin position="5"/>
        <end position="188"/>
    </location>
</feature>
<gene>
    <name evidence="3" type="ORF">D1632_05720</name>
</gene>
<sequence>MLGGYYLLLSSYSGQRDIILGTPVANRHHSGLEDLIGFFVNTLVLRAELDFNLDISDYLVHISSLVSSAQIHQDVPFEKLVDELGLDHDASRHPVFQVMFGLESFGSESKTYYGLDSFLLPYEGSLHYDVAKFDLTTMIDDSGDSLLCSFTYSTALFRESTVKEMMSTYVYLLEQLVSFRSSSLSGIKISDLAFVGEASGLSFLKDVNGCYVDYVSDTTLQELFERQVERTPDDIALVYEDVKLTYRELNDRSNQLAHYLLENFEIKSDELIPLCLERSNRCL</sequence>
<dbReference type="AlphaFoldDB" id="A0A3M7LC51"/>
<evidence type="ECO:0000313" key="3">
    <source>
        <dbReference type="EMBL" id="RMZ60271.1"/>
    </source>
</evidence>
<evidence type="ECO:0000259" key="2">
    <source>
        <dbReference type="Pfam" id="PF00668"/>
    </source>
</evidence>
<dbReference type="GO" id="GO:0044550">
    <property type="term" value="P:secondary metabolite biosynthetic process"/>
    <property type="evidence" value="ECO:0007669"/>
    <property type="project" value="TreeGrafter"/>
</dbReference>
<dbReference type="GO" id="GO:0003824">
    <property type="term" value="F:catalytic activity"/>
    <property type="evidence" value="ECO:0007669"/>
    <property type="project" value="InterPro"/>
</dbReference>
<dbReference type="GO" id="GO:0043041">
    <property type="term" value="P:amino acid activation for nonribosomal peptide biosynthetic process"/>
    <property type="evidence" value="ECO:0007669"/>
    <property type="project" value="TreeGrafter"/>
</dbReference>